<dbReference type="GO" id="GO:0003746">
    <property type="term" value="F:translation elongation factor activity"/>
    <property type="evidence" value="ECO:0007669"/>
    <property type="project" value="UniProtKB-KW"/>
</dbReference>
<dbReference type="InterPro" id="IPR012337">
    <property type="entry name" value="RNaseH-like_sf"/>
</dbReference>
<dbReference type="EC" id="2.1.1.57" evidence="2"/>
<protein>
    <recommendedName>
        <fullName evidence="3">Cap-specific mRNA (nucleoside-2'-O-)-methyltransferase</fullName>
        <ecNumber evidence="2">2.1.1.57</ecNumber>
    </recommendedName>
</protein>
<dbReference type="Proteomes" id="UP000663828">
    <property type="component" value="Unassembled WGS sequence"/>
</dbReference>
<dbReference type="SUPFAM" id="SSF53335">
    <property type="entry name" value="S-adenosyl-L-methionine-dependent methyltransferases"/>
    <property type="match status" value="1"/>
</dbReference>
<comment type="caution">
    <text evidence="12">The sequence shown here is derived from an EMBL/GenBank/DDBJ whole genome shotgun (WGS) entry which is preliminary data.</text>
</comment>
<evidence type="ECO:0000313" key="12">
    <source>
        <dbReference type="EMBL" id="CAF0740666.1"/>
    </source>
</evidence>
<dbReference type="EMBL" id="CAJNOJ010000004">
    <property type="protein sequence ID" value="CAF0740666.1"/>
    <property type="molecule type" value="Genomic_DNA"/>
</dbReference>
<dbReference type="Pfam" id="PF00929">
    <property type="entry name" value="RNase_T"/>
    <property type="match status" value="1"/>
</dbReference>
<keyword evidence="6" id="KW-0378">Hydrolase</keyword>
<dbReference type="InterPro" id="IPR036397">
    <property type="entry name" value="RNaseH_sf"/>
</dbReference>
<dbReference type="GO" id="GO:0000175">
    <property type="term" value="F:3'-5'-RNA exonuclease activity"/>
    <property type="evidence" value="ECO:0007669"/>
    <property type="project" value="InterPro"/>
</dbReference>
<dbReference type="SUPFAM" id="SSF48403">
    <property type="entry name" value="Ankyrin repeat"/>
    <property type="match status" value="1"/>
</dbReference>
<evidence type="ECO:0000313" key="15">
    <source>
        <dbReference type="Proteomes" id="UP000663852"/>
    </source>
</evidence>
<dbReference type="Proteomes" id="UP000663852">
    <property type="component" value="Unassembled WGS sequence"/>
</dbReference>
<name>A0A813NS67_ADIRI</name>
<evidence type="ECO:0000256" key="6">
    <source>
        <dbReference type="ARBA" id="ARBA00022801"/>
    </source>
</evidence>
<evidence type="ECO:0000256" key="8">
    <source>
        <dbReference type="ARBA" id="ARBA00022917"/>
    </source>
</evidence>
<dbReference type="CDD" id="cd06135">
    <property type="entry name" value="Orn"/>
    <property type="match status" value="1"/>
</dbReference>
<dbReference type="OrthoDB" id="270189at2759"/>
<dbReference type="InterPro" id="IPR013520">
    <property type="entry name" value="Ribonucl_H"/>
</dbReference>
<dbReference type="GO" id="GO:0004483">
    <property type="term" value="F:methyltransferase cap1 activity"/>
    <property type="evidence" value="ECO:0007669"/>
    <property type="project" value="UniProtKB-EC"/>
</dbReference>
<dbReference type="AlphaFoldDB" id="A0A813NS67"/>
<dbReference type="InterPro" id="IPR029063">
    <property type="entry name" value="SAM-dependent_MTases_sf"/>
</dbReference>
<keyword evidence="4" id="KW-0540">Nuclease</keyword>
<keyword evidence="8" id="KW-0648">Protein biosynthesis</keyword>
<evidence type="ECO:0000256" key="10">
    <source>
        <dbReference type="ARBA" id="ARBA00046511"/>
    </source>
</evidence>
<dbReference type="GO" id="GO:0006370">
    <property type="term" value="P:7-methylguanosine mRNA capping"/>
    <property type="evidence" value="ECO:0007669"/>
    <property type="project" value="InterPro"/>
</dbReference>
<evidence type="ECO:0000256" key="9">
    <source>
        <dbReference type="ARBA" id="ARBA00034661"/>
    </source>
</evidence>
<dbReference type="InterPro" id="IPR000176">
    <property type="entry name" value="mRNA_MeTrfase-like"/>
</dbReference>
<dbReference type="NCBIfam" id="NF003765">
    <property type="entry name" value="PRK05359.1"/>
    <property type="match status" value="1"/>
</dbReference>
<proteinExistence type="predicted"/>
<dbReference type="GO" id="GO:0003676">
    <property type="term" value="F:nucleic acid binding"/>
    <property type="evidence" value="ECO:0007669"/>
    <property type="project" value="InterPro"/>
</dbReference>
<comment type="function">
    <text evidence="9">Displays methyltransferase, positive regulation of the poly(A) polymerase and transcription elongation activities. Involved in the modification of both mRNA ends and in intermediate and late gene positive transcription elongation. At the mRNAs 5' end, methylates the ribose 2' OH group of the first transcribed nucleotide, thereby producing a 2'-O-methylpurine cap. At the 3' end, functions as a processivity factor which stimulates the activity of the viral poly(A) polymerase OPG063 that creates mRNA's poly(A) tail. In the presence of OPG102, OPG063 does not dissociate from the RNA allowing tail elongation to around 250 adenylates.</text>
</comment>
<evidence type="ECO:0000313" key="14">
    <source>
        <dbReference type="Proteomes" id="UP000663828"/>
    </source>
</evidence>
<keyword evidence="5" id="KW-0251">Elongation factor</keyword>
<comment type="subunit">
    <text evidence="10">Interacts with poly(A) polymerase catalytic subunit OPG063. Interacts with OPG109 and OPG123; these interactions might help linking transcription to capping and polyadenylation.</text>
</comment>
<dbReference type="InterPro" id="IPR036770">
    <property type="entry name" value="Ankyrin_rpt-contain_sf"/>
</dbReference>
<feature type="domain" description="Exonuclease" evidence="11">
    <location>
        <begin position="133"/>
        <end position="316"/>
    </location>
</feature>
<evidence type="ECO:0000259" key="11">
    <source>
        <dbReference type="SMART" id="SM00479"/>
    </source>
</evidence>
<evidence type="ECO:0000256" key="4">
    <source>
        <dbReference type="ARBA" id="ARBA00022722"/>
    </source>
</evidence>
<dbReference type="InterPro" id="IPR025804">
    <property type="entry name" value="Pox/kineto_cap_MeTfrase"/>
</dbReference>
<dbReference type="PROSITE" id="PS51612">
    <property type="entry name" value="SAM_MT_2O_PK"/>
    <property type="match status" value="1"/>
</dbReference>
<evidence type="ECO:0000256" key="1">
    <source>
        <dbReference type="ARBA" id="ARBA00004328"/>
    </source>
</evidence>
<evidence type="ECO:0000313" key="13">
    <source>
        <dbReference type="EMBL" id="CAF1237350.1"/>
    </source>
</evidence>
<keyword evidence="14" id="KW-1185">Reference proteome</keyword>
<dbReference type="Pfam" id="PF01358">
    <property type="entry name" value="PARP_regulatory"/>
    <property type="match status" value="1"/>
</dbReference>
<dbReference type="SUPFAM" id="SSF53098">
    <property type="entry name" value="Ribonuclease H-like"/>
    <property type="match status" value="1"/>
</dbReference>
<dbReference type="SMART" id="SM00479">
    <property type="entry name" value="EXOIII"/>
    <property type="match status" value="1"/>
</dbReference>
<evidence type="ECO:0000256" key="5">
    <source>
        <dbReference type="ARBA" id="ARBA00022768"/>
    </source>
</evidence>
<evidence type="ECO:0000256" key="2">
    <source>
        <dbReference type="ARBA" id="ARBA00011923"/>
    </source>
</evidence>
<dbReference type="InterPro" id="IPR022894">
    <property type="entry name" value="Oligoribonuclease"/>
</dbReference>
<dbReference type="Gene3D" id="3.40.50.150">
    <property type="entry name" value="Vaccinia Virus protein VP39"/>
    <property type="match status" value="1"/>
</dbReference>
<reference evidence="12" key="1">
    <citation type="submission" date="2021-02" db="EMBL/GenBank/DDBJ databases">
        <authorList>
            <person name="Nowell W R."/>
        </authorList>
    </citation>
    <scope>NUCLEOTIDE SEQUENCE</scope>
</reference>
<comment type="subcellular location">
    <subcellularLocation>
        <location evidence="1">Virion</location>
    </subcellularLocation>
</comment>
<dbReference type="EMBL" id="CAJNOR010002031">
    <property type="protein sequence ID" value="CAF1237350.1"/>
    <property type="molecule type" value="Genomic_DNA"/>
</dbReference>
<accession>A0A813NS67</accession>
<organism evidence="12 15">
    <name type="scientific">Adineta ricciae</name>
    <name type="common">Rotifer</name>
    <dbReference type="NCBI Taxonomy" id="249248"/>
    <lineage>
        <taxon>Eukaryota</taxon>
        <taxon>Metazoa</taxon>
        <taxon>Spiralia</taxon>
        <taxon>Gnathifera</taxon>
        <taxon>Rotifera</taxon>
        <taxon>Eurotatoria</taxon>
        <taxon>Bdelloidea</taxon>
        <taxon>Adinetida</taxon>
        <taxon>Adinetidae</taxon>
        <taxon>Adineta</taxon>
    </lineage>
</organism>
<keyword evidence="7" id="KW-0269">Exonuclease</keyword>
<sequence length="728" mass="84857">MSMHDVNVALGRLFLAANHRDQDKFVRMLTEILREFGRATLEKWYDNKTPKKNSLLHELVEYEMTDAIRLVVTDYKFNINIKRVSDWLTPCELAAKSEKGEICDLLVELGATVARAEGSSTWRSDDEKLNSMNIIWLDLEMTSLEAPEIMECAVIITDPNLNPLETGNWVIHFDQSVLSGLGQWHQDTFKDVKDGGNDLFADCLKSKLTREQVEEELLTVIKRHCPEKMCSLAGSSIHIDKRVLEQEMPKVHSYIHYRIIDVSSFQAIMRRWTPWMEKKIKARLARKGPVNVHHRAMDDIEWSISFMRELRTVFDQQPLRNGKNKHQGSHHNNHRPAFQHGGSELYSTNTMKLPQINQSVMGNSELYADERRLVERLNHEKNYDVRRLKLDTKFQETYDENPHLRELFINNDLLQHNEEEFNKADRRLLAKLPPFVKISVNNSNKITTTEHWGQRKLLLPEIEFLTKYGNDPDYVVIYAGAAPGIHIVYLASLFSRMEFLLFDDKDFAIYSRGNMKVHKEKFTNEIAGSVNKLRKKLLFICNVRTYTPALYGNNAAPNSDMSDQLQWYTIMKPFAALLNFRLPRESGSTEYLDGCPIIEPWASRKAMECRLLVKKDAKKIHYDHQEFESAQYYFQNVMRVAYYKHDMDSVPNEGLDHCYDCRAEIYIIQEYLKKVRNIKDLEELKRKTAEMSAEISKCIVDPTRKPIIDAPRKLNIIPKRSEDTNANF</sequence>
<gene>
    <name evidence="12" type="ORF">EDS130_LOCUS1709</name>
    <name evidence="13" type="ORF">XAT740_LOCUS25551</name>
</gene>
<evidence type="ECO:0000256" key="3">
    <source>
        <dbReference type="ARBA" id="ARBA00015701"/>
    </source>
</evidence>
<dbReference type="Gene3D" id="1.25.40.20">
    <property type="entry name" value="Ankyrin repeat-containing domain"/>
    <property type="match status" value="1"/>
</dbReference>
<dbReference type="Gene3D" id="3.30.420.10">
    <property type="entry name" value="Ribonuclease H-like superfamily/Ribonuclease H"/>
    <property type="match status" value="1"/>
</dbReference>
<evidence type="ECO:0000256" key="7">
    <source>
        <dbReference type="ARBA" id="ARBA00022839"/>
    </source>
</evidence>
<dbReference type="CDD" id="cd20760">
    <property type="entry name" value="capping_2-OMTase_Mimiviridae"/>
    <property type="match status" value="1"/>
</dbReference>